<gene>
    <name evidence="2" type="ORF">DQG23_22620</name>
</gene>
<accession>A0A329MGB9</accession>
<protein>
    <recommendedName>
        <fullName evidence="4">HEAT repeat domain-containing protein</fullName>
    </recommendedName>
</protein>
<dbReference type="AlphaFoldDB" id="A0A329MGB9"/>
<feature type="compositionally biased region" description="Polar residues" evidence="1">
    <location>
        <begin position="1"/>
        <end position="12"/>
    </location>
</feature>
<dbReference type="InterPro" id="IPR016024">
    <property type="entry name" value="ARM-type_fold"/>
</dbReference>
<proteinExistence type="predicted"/>
<reference evidence="2 3" key="1">
    <citation type="journal article" date="2009" name="Int. J. Syst. Evol. Microbiol.">
        <title>Paenibacillus contaminans sp. nov., isolated from a contaminated laboratory plate.</title>
        <authorList>
            <person name="Chou J.H."/>
            <person name="Lee J.H."/>
            <person name="Lin M.C."/>
            <person name="Chang P.S."/>
            <person name="Arun A.B."/>
            <person name="Young C.C."/>
            <person name="Chen W.M."/>
        </authorList>
    </citation>
    <scope>NUCLEOTIDE SEQUENCE [LARGE SCALE GENOMIC DNA]</scope>
    <source>
        <strain evidence="2 3">CKOBP-6</strain>
    </source>
</reference>
<sequence length="209" mass="22731">MSILNRLSSQTGDRTEQSNREAAAECVHNPELLKEIAGALTGKNTALVGDCAEVMTMTAEKRPESVSPHIDALVPLLAHKTTRVRWEATHAIAYVARFVPEQMKALLPRLAEMIRKDTSTIVRDYSIDAVGNASSIGEAYAEIAFPILKEALTAWDGKHAGRVLAGLVQVVKSKPALSLEVLQIGTEYADHAKPVVRKAAKKLVEEAKR</sequence>
<dbReference type="SUPFAM" id="SSF48371">
    <property type="entry name" value="ARM repeat"/>
    <property type="match status" value="1"/>
</dbReference>
<dbReference type="EMBL" id="QMFB01000014">
    <property type="protein sequence ID" value="RAV18949.1"/>
    <property type="molecule type" value="Genomic_DNA"/>
</dbReference>
<organism evidence="2 3">
    <name type="scientific">Paenibacillus contaminans</name>
    <dbReference type="NCBI Taxonomy" id="450362"/>
    <lineage>
        <taxon>Bacteria</taxon>
        <taxon>Bacillati</taxon>
        <taxon>Bacillota</taxon>
        <taxon>Bacilli</taxon>
        <taxon>Bacillales</taxon>
        <taxon>Paenibacillaceae</taxon>
        <taxon>Paenibacillus</taxon>
    </lineage>
</organism>
<dbReference type="RefSeq" id="WP_113033156.1">
    <property type="nucleotide sequence ID" value="NZ_QMFB01000014.1"/>
</dbReference>
<keyword evidence="3" id="KW-1185">Reference proteome</keyword>
<evidence type="ECO:0000256" key="1">
    <source>
        <dbReference type="SAM" id="MobiDB-lite"/>
    </source>
</evidence>
<dbReference type="Proteomes" id="UP000250369">
    <property type="component" value="Unassembled WGS sequence"/>
</dbReference>
<dbReference type="OrthoDB" id="2381793at2"/>
<dbReference type="Gene3D" id="1.25.10.10">
    <property type="entry name" value="Leucine-rich Repeat Variant"/>
    <property type="match status" value="1"/>
</dbReference>
<comment type="caution">
    <text evidence="2">The sequence shown here is derived from an EMBL/GenBank/DDBJ whole genome shotgun (WGS) entry which is preliminary data.</text>
</comment>
<name>A0A329MGB9_9BACL</name>
<evidence type="ECO:0008006" key="4">
    <source>
        <dbReference type="Google" id="ProtNLM"/>
    </source>
</evidence>
<evidence type="ECO:0000313" key="2">
    <source>
        <dbReference type="EMBL" id="RAV18949.1"/>
    </source>
</evidence>
<dbReference type="InterPro" id="IPR011989">
    <property type="entry name" value="ARM-like"/>
</dbReference>
<evidence type="ECO:0000313" key="3">
    <source>
        <dbReference type="Proteomes" id="UP000250369"/>
    </source>
</evidence>
<feature type="region of interest" description="Disordered" evidence="1">
    <location>
        <begin position="1"/>
        <end position="21"/>
    </location>
</feature>